<accession>A0A660CB05</accession>
<evidence type="ECO:0000313" key="2">
    <source>
        <dbReference type="EMBL" id="TWH18943.1"/>
    </source>
</evidence>
<dbReference type="EMBL" id="VLJV01000001">
    <property type="protein sequence ID" value="TWH18943.1"/>
    <property type="molecule type" value="Genomic_DNA"/>
</dbReference>
<dbReference type="AlphaFoldDB" id="A0A660CB05"/>
<comment type="caution">
    <text evidence="2">The sequence shown here is derived from an EMBL/GenBank/DDBJ whole genome shotgun (WGS) entry which is preliminary data.</text>
</comment>
<dbReference type="InterPro" id="IPR013321">
    <property type="entry name" value="Arc_rbn_hlx_hlx"/>
</dbReference>
<gene>
    <name evidence="2" type="ORF">JD82_00765</name>
</gene>
<evidence type="ECO:0000256" key="1">
    <source>
        <dbReference type="SAM" id="MobiDB-lite"/>
    </source>
</evidence>
<reference evidence="2 3" key="1">
    <citation type="submission" date="2019-07" db="EMBL/GenBank/DDBJ databases">
        <title>R&amp;d 2014.</title>
        <authorList>
            <person name="Klenk H.-P."/>
        </authorList>
    </citation>
    <scope>NUCLEOTIDE SEQUENCE [LARGE SCALE GENOMIC DNA]</scope>
    <source>
        <strain evidence="2 3">DSM 43194</strain>
    </source>
</reference>
<dbReference type="InterPro" id="IPR008651">
    <property type="entry name" value="Uncharacterised_HicB"/>
</dbReference>
<name>A0A660CB05_9PSEU</name>
<feature type="compositionally biased region" description="Basic and acidic residues" evidence="1">
    <location>
        <begin position="187"/>
        <end position="239"/>
    </location>
</feature>
<dbReference type="InterPro" id="IPR010985">
    <property type="entry name" value="Ribbon_hlx_hlx"/>
</dbReference>
<dbReference type="RefSeq" id="WP_084706025.1">
    <property type="nucleotide sequence ID" value="NZ_JOIJ01000021.1"/>
</dbReference>
<dbReference type="Proteomes" id="UP000317303">
    <property type="component" value="Unassembled WGS sequence"/>
</dbReference>
<sequence length="239" mass="25131">MDLTPYLDRLREDLTTSASAGDEDMQRAAGVLSAALEPAARLTLMNALADMAEEVTSRLDGPTVDVRLDGRDVRVVVDGGVTGGGEAAGAGPGADGASHGDAAARGFSFGDIAGSSGDISRITLRIVEQIKEQAEQAAAAQGLSLNSFVAQAVQQALRASAQGQHGHPGHRRARTHERPRRGPQQRRGHDGPGHAGNDDRNNGRNNAEHDRDREAGGTRGDHEQRPGTDRSHLHGWVEG</sequence>
<proteinExistence type="predicted"/>
<evidence type="ECO:0000313" key="3">
    <source>
        <dbReference type="Proteomes" id="UP000317303"/>
    </source>
</evidence>
<protein>
    <submittedName>
        <fullName evidence="2">HicB-like protein involved in pilus formation</fullName>
    </submittedName>
</protein>
<feature type="region of interest" description="Disordered" evidence="1">
    <location>
        <begin position="156"/>
        <end position="239"/>
    </location>
</feature>
<feature type="compositionally biased region" description="Basic residues" evidence="1">
    <location>
        <begin position="167"/>
        <end position="186"/>
    </location>
</feature>
<dbReference type="Gene3D" id="1.10.1220.10">
    <property type="entry name" value="Met repressor-like"/>
    <property type="match status" value="1"/>
</dbReference>
<keyword evidence="3" id="KW-1185">Reference proteome</keyword>
<dbReference type="SUPFAM" id="SSF47598">
    <property type="entry name" value="Ribbon-helix-helix"/>
    <property type="match status" value="1"/>
</dbReference>
<feature type="region of interest" description="Disordered" evidence="1">
    <location>
        <begin position="80"/>
        <end position="100"/>
    </location>
</feature>
<feature type="compositionally biased region" description="Gly residues" evidence="1">
    <location>
        <begin position="80"/>
        <end position="94"/>
    </location>
</feature>
<dbReference type="OrthoDB" id="5193907at2"/>
<dbReference type="Pfam" id="PF05534">
    <property type="entry name" value="HicB"/>
    <property type="match status" value="1"/>
</dbReference>
<organism evidence="2 3">
    <name type="scientific">Prauserella rugosa</name>
    <dbReference type="NCBI Taxonomy" id="43354"/>
    <lineage>
        <taxon>Bacteria</taxon>
        <taxon>Bacillati</taxon>
        <taxon>Actinomycetota</taxon>
        <taxon>Actinomycetes</taxon>
        <taxon>Pseudonocardiales</taxon>
        <taxon>Pseudonocardiaceae</taxon>
        <taxon>Prauserella</taxon>
    </lineage>
</organism>
<dbReference type="GO" id="GO:0006355">
    <property type="term" value="P:regulation of DNA-templated transcription"/>
    <property type="evidence" value="ECO:0007669"/>
    <property type="project" value="InterPro"/>
</dbReference>